<evidence type="ECO:0000256" key="7">
    <source>
        <dbReference type="ARBA" id="ARBA00022679"/>
    </source>
</evidence>
<proteinExistence type="inferred from homology"/>
<evidence type="ECO:0000259" key="19">
    <source>
        <dbReference type="Pfam" id="PF13614"/>
    </source>
</evidence>
<evidence type="ECO:0000256" key="12">
    <source>
        <dbReference type="ARBA" id="ARBA00022989"/>
    </source>
</evidence>
<evidence type="ECO:0000256" key="17">
    <source>
        <dbReference type="SAM" id="Phobius"/>
    </source>
</evidence>
<evidence type="ECO:0000256" key="1">
    <source>
        <dbReference type="ARBA" id="ARBA00004429"/>
    </source>
</evidence>
<evidence type="ECO:0000256" key="15">
    <source>
        <dbReference type="ARBA" id="ARBA00051245"/>
    </source>
</evidence>
<feature type="coiled-coil region" evidence="16">
    <location>
        <begin position="300"/>
        <end position="327"/>
    </location>
</feature>
<dbReference type="SUPFAM" id="SSF52540">
    <property type="entry name" value="P-loop containing nucleoside triphosphate hydrolases"/>
    <property type="match status" value="1"/>
</dbReference>
<keyword evidence="16" id="KW-0175">Coiled coil</keyword>
<dbReference type="PANTHER" id="PTHR32309:SF13">
    <property type="entry name" value="FERRIC ENTEROBACTIN TRANSPORT PROTEIN FEPE"/>
    <property type="match status" value="1"/>
</dbReference>
<keyword evidence="11" id="KW-0067">ATP-binding</keyword>
<keyword evidence="21" id="KW-1185">Reference proteome</keyword>
<name>A0ABT8RDK0_9BACT</name>
<dbReference type="EMBL" id="JAUKPO010000022">
    <property type="protein sequence ID" value="MDO1449786.1"/>
    <property type="molecule type" value="Genomic_DNA"/>
</dbReference>
<evidence type="ECO:0000256" key="10">
    <source>
        <dbReference type="ARBA" id="ARBA00022777"/>
    </source>
</evidence>
<comment type="similarity">
    <text evidence="2">Belongs to the CpsD/CapB family.</text>
</comment>
<evidence type="ECO:0000256" key="16">
    <source>
        <dbReference type="SAM" id="Coils"/>
    </source>
</evidence>
<keyword evidence="6" id="KW-0997">Cell inner membrane</keyword>
<evidence type="ECO:0000256" key="6">
    <source>
        <dbReference type="ARBA" id="ARBA00022519"/>
    </source>
</evidence>
<dbReference type="Pfam" id="PF13614">
    <property type="entry name" value="AAA_31"/>
    <property type="match status" value="1"/>
</dbReference>
<evidence type="ECO:0000256" key="4">
    <source>
        <dbReference type="ARBA" id="ARBA00011903"/>
    </source>
</evidence>
<evidence type="ECO:0000313" key="20">
    <source>
        <dbReference type="EMBL" id="MDO1449786.1"/>
    </source>
</evidence>
<evidence type="ECO:0000256" key="11">
    <source>
        <dbReference type="ARBA" id="ARBA00022840"/>
    </source>
</evidence>
<dbReference type="NCBIfam" id="TIGR01007">
    <property type="entry name" value="eps_fam"/>
    <property type="match status" value="1"/>
</dbReference>
<dbReference type="InterPro" id="IPR025669">
    <property type="entry name" value="AAA_dom"/>
</dbReference>
<comment type="subcellular location">
    <subcellularLocation>
        <location evidence="1">Cell inner membrane</location>
        <topology evidence="1">Multi-pass membrane protein</topology>
    </subcellularLocation>
</comment>
<dbReference type="Proteomes" id="UP001168528">
    <property type="component" value="Unassembled WGS sequence"/>
</dbReference>
<keyword evidence="5" id="KW-1003">Cell membrane</keyword>
<dbReference type="InterPro" id="IPR027417">
    <property type="entry name" value="P-loop_NTPase"/>
</dbReference>
<dbReference type="CDD" id="cd05387">
    <property type="entry name" value="BY-kinase"/>
    <property type="match status" value="1"/>
</dbReference>
<keyword evidence="8 17" id="KW-0812">Transmembrane</keyword>
<evidence type="ECO:0000256" key="8">
    <source>
        <dbReference type="ARBA" id="ARBA00022692"/>
    </source>
</evidence>
<dbReference type="EC" id="2.7.10.2" evidence="4"/>
<evidence type="ECO:0000256" key="13">
    <source>
        <dbReference type="ARBA" id="ARBA00023136"/>
    </source>
</evidence>
<evidence type="ECO:0000313" key="21">
    <source>
        <dbReference type="Proteomes" id="UP001168528"/>
    </source>
</evidence>
<evidence type="ECO:0000256" key="2">
    <source>
        <dbReference type="ARBA" id="ARBA00007316"/>
    </source>
</evidence>
<keyword evidence="14" id="KW-0829">Tyrosine-protein kinase</keyword>
<dbReference type="PANTHER" id="PTHR32309">
    <property type="entry name" value="TYROSINE-PROTEIN KINASE"/>
    <property type="match status" value="1"/>
</dbReference>
<comment type="caution">
    <text evidence="20">The sequence shown here is derived from an EMBL/GenBank/DDBJ whole genome shotgun (WGS) entry which is preliminary data.</text>
</comment>
<keyword evidence="10" id="KW-0418">Kinase</keyword>
<evidence type="ECO:0000256" key="9">
    <source>
        <dbReference type="ARBA" id="ARBA00022741"/>
    </source>
</evidence>
<feature type="transmembrane region" description="Helical" evidence="17">
    <location>
        <begin position="20"/>
        <end position="45"/>
    </location>
</feature>
<dbReference type="InterPro" id="IPR003856">
    <property type="entry name" value="LPS_length_determ_N"/>
</dbReference>
<evidence type="ECO:0000256" key="3">
    <source>
        <dbReference type="ARBA" id="ARBA00008883"/>
    </source>
</evidence>
<protein>
    <recommendedName>
        <fullName evidence="4">non-specific protein-tyrosine kinase</fullName>
        <ecNumber evidence="4">2.7.10.2</ecNumber>
    </recommendedName>
</protein>
<gene>
    <name evidence="20" type="ORF">Q0590_26140</name>
</gene>
<keyword evidence="13 17" id="KW-0472">Membrane</keyword>
<reference evidence="20" key="1">
    <citation type="submission" date="2023-07" db="EMBL/GenBank/DDBJ databases">
        <title>The genome sequence of Rhodocytophaga aerolata KACC 12507.</title>
        <authorList>
            <person name="Zhang X."/>
        </authorList>
    </citation>
    <scope>NUCLEOTIDE SEQUENCE</scope>
    <source>
        <strain evidence="20">KACC 12507</strain>
    </source>
</reference>
<accession>A0ABT8RDK0</accession>
<dbReference type="InterPro" id="IPR050445">
    <property type="entry name" value="Bact_polysacc_biosynth/exp"/>
</dbReference>
<evidence type="ECO:0000256" key="14">
    <source>
        <dbReference type="ARBA" id="ARBA00023137"/>
    </source>
</evidence>
<feature type="domain" description="AAA" evidence="19">
    <location>
        <begin position="579"/>
        <end position="738"/>
    </location>
</feature>
<dbReference type="Pfam" id="PF02706">
    <property type="entry name" value="Wzz"/>
    <property type="match status" value="1"/>
</dbReference>
<evidence type="ECO:0000259" key="18">
    <source>
        <dbReference type="Pfam" id="PF02706"/>
    </source>
</evidence>
<sequence length="788" mass="89052">MTTNQPQADSQDSLFNVQKILFSLLSNWYLVVICLVFFGGVAYFIDRYTRPVYTLSSLVYVKPDNDKSNISSILYGEEAFSPSRNLSNEIIFLKSHSFIEKTLTDLDFGVSYFKQGKFVVSELYKNSSIKLVIDTSSTFIPYYTQFTCTIKTVRRYILSTEDEQLSGISEKMYEFGEVAEYKGFKFIINLQKEHITPDEEVLFHINHIDGLANHYKNALYINPVGKEASVLKLSIEGNTPEKEKDFLNKLCANFIANNLYEKNSMASKTVDFINQMLSQNKDSLSTIENRLERFKGNNSVVSVQEKGSQLMEEIKQLEKDKATLLSANQYFTHLEVNLRDNEESQIVIPSSLGLEDATLNNVIGELITLQTENRILKADKRLKNPYIDVNNQKIAELKNSIFQRIRSLKAINDLKLADINRSVNNYVSSQKKLPSAEREFNNISRNYTISESLVQFLMEKRAEAAITRASNASDYRMVDAARIESGPLKKKVFDYKLALLAGLAIPIALIVLLDLLNTKINSREELVKLTPIPLLGVVVHGTGEKVLSGTRNLKNALSESLRSVRSNLSYLTENNGESKVVLFTSSISGEGKSFCAINLSHIIAISGKKTLLINADMRKQDNYDIELNIKNKFGLSTYLSGMSILSAVIQPTELNHLWVIPSGDLPPNPSELLLSGRMNQLLAELKEQFDYIILDTPPVGIIADGLELMKQSDINIIVVRQGYTKKAFLNFINELYAQQKYRNMALVFNDVDIKKSGHGYGVGNYGYGYGYYIEDKQKAKWWKKTVTA</sequence>
<comment type="similarity">
    <text evidence="3">Belongs to the etk/wzc family.</text>
</comment>
<feature type="domain" description="Polysaccharide chain length determinant N-terminal" evidence="18">
    <location>
        <begin position="15"/>
        <end position="106"/>
    </location>
</feature>
<dbReference type="RefSeq" id="WP_302040589.1">
    <property type="nucleotide sequence ID" value="NZ_JAUKPO010000022.1"/>
</dbReference>
<comment type="catalytic activity">
    <reaction evidence="15">
        <text>L-tyrosyl-[protein] + ATP = O-phospho-L-tyrosyl-[protein] + ADP + H(+)</text>
        <dbReference type="Rhea" id="RHEA:10596"/>
        <dbReference type="Rhea" id="RHEA-COMP:10136"/>
        <dbReference type="Rhea" id="RHEA-COMP:20101"/>
        <dbReference type="ChEBI" id="CHEBI:15378"/>
        <dbReference type="ChEBI" id="CHEBI:30616"/>
        <dbReference type="ChEBI" id="CHEBI:46858"/>
        <dbReference type="ChEBI" id="CHEBI:61978"/>
        <dbReference type="ChEBI" id="CHEBI:456216"/>
        <dbReference type="EC" id="2.7.10.2"/>
    </reaction>
</comment>
<organism evidence="20 21">
    <name type="scientific">Rhodocytophaga aerolata</name>
    <dbReference type="NCBI Taxonomy" id="455078"/>
    <lineage>
        <taxon>Bacteria</taxon>
        <taxon>Pseudomonadati</taxon>
        <taxon>Bacteroidota</taxon>
        <taxon>Cytophagia</taxon>
        <taxon>Cytophagales</taxon>
        <taxon>Rhodocytophagaceae</taxon>
        <taxon>Rhodocytophaga</taxon>
    </lineage>
</organism>
<keyword evidence="12 17" id="KW-1133">Transmembrane helix</keyword>
<dbReference type="InterPro" id="IPR005702">
    <property type="entry name" value="Wzc-like_C"/>
</dbReference>
<dbReference type="Gene3D" id="3.40.50.300">
    <property type="entry name" value="P-loop containing nucleotide triphosphate hydrolases"/>
    <property type="match status" value="1"/>
</dbReference>
<keyword evidence="7 20" id="KW-0808">Transferase</keyword>
<dbReference type="GO" id="GO:0004715">
    <property type="term" value="F:non-membrane spanning protein tyrosine kinase activity"/>
    <property type="evidence" value="ECO:0007669"/>
    <property type="project" value="UniProtKB-EC"/>
</dbReference>
<keyword evidence="9" id="KW-0547">Nucleotide-binding</keyword>
<evidence type="ECO:0000256" key="5">
    <source>
        <dbReference type="ARBA" id="ARBA00022475"/>
    </source>
</evidence>